<keyword evidence="4" id="KW-1185">Reference proteome</keyword>
<dbReference type="OrthoDB" id="9761875at2"/>
<dbReference type="Pfam" id="PF06202">
    <property type="entry name" value="GDE_C"/>
    <property type="match status" value="1"/>
</dbReference>
<dbReference type="Proteomes" id="UP000287352">
    <property type="component" value="Unassembled WGS sequence"/>
</dbReference>
<dbReference type="FunFam" id="1.50.10.10:FF:000073">
    <property type="entry name" value="Glycogen debranching enzyme, hypothetical (TreX-like)"/>
    <property type="match status" value="1"/>
</dbReference>
<proteinExistence type="predicted"/>
<sequence length="713" mass="80332">MLLEKNTTLRQPQFANAWHLQLGPEVCQNVQASLDLEWLVTNGLGGYAAGSLVGATTSSYHGLLVASLHPPVERTVLVTKVDETVALPDGQMLQLGVNEYQGGILDPHGASLLEMVSLEGDIPCFVYRLNETLSLEKRIWMEYGQNTTYVQYTLRGAFQDDDSAHPERIDHTIKLTLAPFCLTRDYHSTTIGSNDWHFLVESQPNRCMVRAFVEAVPFQLIADPTATFTPGGLWYWHIWHRRDAERGLPASEDVYQPGHFQLTLQPGIRKTLVLSSEPHLSNDFGTQQHETAIAQALMRHQRRVRQILAVADRSIDNLQVADPVHARLVLAADQFIVARPDYSAAKTPLRLSPDRKTVIAGYPWFTDWGRDSMISLPGLFLYTGRYSEARGLLKAFVSFMQNGLIPNRFADSGEERAYNTVDATLWLFRALDLYVAKTADWQLLKELFPALQSCIQHHIDGTDYGIGLDSGDGLLHAGAPGVQLTWMDARVDDWVVTPRRGKPVEINALWYYALCAMEYWAVHLSIDATLYSRLRHQVRQNFASRFWYEEGGYLYDVVDVDGEPGRNDASLRPNQLFAASLTTDLLSDSQTTRLFQQVTEHLLTPLGLRTLSPTDPAYQNHFHGDRHQRDGAYHQGTVWPWLLGPYLDVHLRLYNDRTALIPLLRPLVEALWENCLGTLGEVVEPEAPFTMGGCFAQAWSVAEILRCWLLAVG</sequence>
<dbReference type="Gene3D" id="1.50.10.10">
    <property type="match status" value="1"/>
</dbReference>
<dbReference type="NCBIfam" id="TIGR01561">
    <property type="entry name" value="gde_arch"/>
    <property type="match status" value="1"/>
</dbReference>
<dbReference type="InterPro" id="IPR012341">
    <property type="entry name" value="6hp_glycosidase-like_sf"/>
</dbReference>
<dbReference type="InterPro" id="IPR010401">
    <property type="entry name" value="AGL/Gdb1"/>
</dbReference>
<evidence type="ECO:0000313" key="4">
    <source>
        <dbReference type="Proteomes" id="UP000287352"/>
    </source>
</evidence>
<dbReference type="EMBL" id="BIFR01000001">
    <property type="protein sequence ID" value="GCE13237.1"/>
    <property type="molecule type" value="Genomic_DNA"/>
</dbReference>
<dbReference type="PANTHER" id="PTHR10569:SF2">
    <property type="entry name" value="GLYCOGEN DEBRANCHING ENZYME"/>
    <property type="match status" value="1"/>
</dbReference>
<dbReference type="GO" id="GO:0005980">
    <property type="term" value="P:glycogen catabolic process"/>
    <property type="evidence" value="ECO:0007669"/>
    <property type="project" value="InterPro"/>
</dbReference>
<evidence type="ECO:0000313" key="3">
    <source>
        <dbReference type="EMBL" id="GCE13237.1"/>
    </source>
</evidence>
<gene>
    <name evidence="3" type="ORF">KTT_30960</name>
</gene>
<dbReference type="InterPro" id="IPR006451">
    <property type="entry name" value="Glycogen_debranch_arc"/>
</dbReference>
<feature type="domain" description="Glycogen debranching enzyme bacterial and archaeal type N-terminal" evidence="2">
    <location>
        <begin position="37"/>
        <end position="268"/>
    </location>
</feature>
<dbReference type="SUPFAM" id="SSF48208">
    <property type="entry name" value="Six-hairpin glycosidases"/>
    <property type="match status" value="1"/>
</dbReference>
<dbReference type="InterPro" id="IPR008928">
    <property type="entry name" value="6-hairpin_glycosidase_sf"/>
</dbReference>
<dbReference type="InterPro" id="IPR024742">
    <property type="entry name" value="Glycogen_debranch_N"/>
</dbReference>
<dbReference type="GO" id="GO:0004134">
    <property type="term" value="F:4-alpha-glucanotransferase activity"/>
    <property type="evidence" value="ECO:0007669"/>
    <property type="project" value="InterPro"/>
</dbReference>
<dbReference type="PANTHER" id="PTHR10569">
    <property type="entry name" value="GLYCOGEN DEBRANCHING ENZYME"/>
    <property type="match status" value="1"/>
</dbReference>
<dbReference type="AlphaFoldDB" id="A0A402A260"/>
<dbReference type="RefSeq" id="WP_126580783.1">
    <property type="nucleotide sequence ID" value="NZ_BIFR01000001.1"/>
</dbReference>
<reference evidence="4" key="1">
    <citation type="submission" date="2018-12" db="EMBL/GenBank/DDBJ databases">
        <title>Tengunoibacter tsumagoiensis gen. nov., sp. nov., Dictyobacter kobayashii sp. nov., D. alpinus sp. nov., and D. joshuensis sp. nov. and description of Dictyobacteraceae fam. nov. within the order Ktedonobacterales isolated from Tengu-no-mugimeshi.</title>
        <authorList>
            <person name="Wang C.M."/>
            <person name="Zheng Y."/>
            <person name="Sakai Y."/>
            <person name="Toyoda A."/>
            <person name="Minakuchi Y."/>
            <person name="Abe K."/>
            <person name="Yokota A."/>
            <person name="Yabe S."/>
        </authorList>
    </citation>
    <scope>NUCLEOTIDE SEQUENCE [LARGE SCALE GENOMIC DNA]</scope>
    <source>
        <strain evidence="4">Uno3</strain>
    </source>
</reference>
<dbReference type="InterPro" id="IPR032790">
    <property type="entry name" value="GDE_C"/>
</dbReference>
<organism evidence="3 4">
    <name type="scientific">Tengunoibacter tsumagoiensis</name>
    <dbReference type="NCBI Taxonomy" id="2014871"/>
    <lineage>
        <taxon>Bacteria</taxon>
        <taxon>Bacillati</taxon>
        <taxon>Chloroflexota</taxon>
        <taxon>Ktedonobacteria</taxon>
        <taxon>Ktedonobacterales</taxon>
        <taxon>Dictyobacteraceae</taxon>
        <taxon>Tengunoibacter</taxon>
    </lineage>
</organism>
<protein>
    <submittedName>
        <fullName evidence="3">Glycogen debranching protein</fullName>
    </submittedName>
</protein>
<comment type="caution">
    <text evidence="3">The sequence shown here is derived from an EMBL/GenBank/DDBJ whole genome shotgun (WGS) entry which is preliminary data.</text>
</comment>
<dbReference type="Pfam" id="PF12439">
    <property type="entry name" value="GDE_N"/>
    <property type="match status" value="1"/>
</dbReference>
<evidence type="ECO:0000259" key="2">
    <source>
        <dbReference type="Pfam" id="PF12439"/>
    </source>
</evidence>
<accession>A0A402A260</accession>
<evidence type="ECO:0000259" key="1">
    <source>
        <dbReference type="Pfam" id="PF06202"/>
    </source>
</evidence>
<dbReference type="GO" id="GO:0004135">
    <property type="term" value="F:amylo-alpha-1,6-glucosidase activity"/>
    <property type="evidence" value="ECO:0007669"/>
    <property type="project" value="InterPro"/>
</dbReference>
<name>A0A402A260_9CHLR</name>
<feature type="domain" description="Glycogen debranching enzyme C-terminal" evidence="1">
    <location>
        <begin position="331"/>
        <end position="706"/>
    </location>
</feature>